<keyword evidence="2" id="KW-0677">Repeat</keyword>
<keyword evidence="1" id="KW-0880">Kelch repeat</keyword>
<dbReference type="InterPro" id="IPR011705">
    <property type="entry name" value="BACK"/>
</dbReference>
<dbReference type="Pfam" id="PF01344">
    <property type="entry name" value="Kelch_1"/>
    <property type="match status" value="2"/>
</dbReference>
<name>A0A7E6DPC3_9CHIR</name>
<dbReference type="InterPro" id="IPR006652">
    <property type="entry name" value="Kelch_1"/>
</dbReference>
<proteinExistence type="predicted"/>
<feature type="region of interest" description="Disordered" evidence="3">
    <location>
        <begin position="479"/>
        <end position="498"/>
    </location>
</feature>
<organism evidence="5 6">
    <name type="scientific">Phyllostomus discolor</name>
    <name type="common">pale spear-nosed bat</name>
    <dbReference type="NCBI Taxonomy" id="89673"/>
    <lineage>
        <taxon>Eukaryota</taxon>
        <taxon>Metazoa</taxon>
        <taxon>Chordata</taxon>
        <taxon>Craniata</taxon>
        <taxon>Vertebrata</taxon>
        <taxon>Euteleostomi</taxon>
        <taxon>Mammalia</taxon>
        <taxon>Eutheria</taxon>
        <taxon>Laurasiatheria</taxon>
        <taxon>Chiroptera</taxon>
        <taxon>Yangochiroptera</taxon>
        <taxon>Phyllostomidae</taxon>
        <taxon>Phyllostominae</taxon>
        <taxon>Phyllostomus</taxon>
    </lineage>
</organism>
<dbReference type="SMART" id="SM00612">
    <property type="entry name" value="Kelch"/>
    <property type="match status" value="2"/>
</dbReference>
<dbReference type="Gene3D" id="2.120.10.80">
    <property type="entry name" value="Kelch-type beta propeller"/>
    <property type="match status" value="1"/>
</dbReference>
<dbReference type="InterPro" id="IPR015915">
    <property type="entry name" value="Kelch-typ_b-propeller"/>
</dbReference>
<feature type="compositionally biased region" description="Pro residues" evidence="3">
    <location>
        <begin position="21"/>
        <end position="37"/>
    </location>
</feature>
<dbReference type="Pfam" id="PF07707">
    <property type="entry name" value="BACK"/>
    <property type="match status" value="1"/>
</dbReference>
<dbReference type="Proteomes" id="UP000504628">
    <property type="component" value="Chromosome 5"/>
</dbReference>
<dbReference type="InterPro" id="IPR000210">
    <property type="entry name" value="BTB/POZ_dom"/>
</dbReference>
<evidence type="ECO:0000259" key="4">
    <source>
        <dbReference type="PROSITE" id="PS50097"/>
    </source>
</evidence>
<dbReference type="CTD" id="339451"/>
<dbReference type="GeneID" id="114497951"/>
<evidence type="ECO:0000256" key="2">
    <source>
        <dbReference type="ARBA" id="ARBA00022737"/>
    </source>
</evidence>
<dbReference type="GO" id="GO:0016567">
    <property type="term" value="P:protein ubiquitination"/>
    <property type="evidence" value="ECO:0007669"/>
    <property type="project" value="UniProtKB-UniPathway"/>
</dbReference>
<dbReference type="InterPro" id="IPR011333">
    <property type="entry name" value="SKP1/BTB/POZ_sf"/>
</dbReference>
<reference evidence="6" key="1">
    <citation type="submission" date="2025-08" db="UniProtKB">
        <authorList>
            <consortium name="RefSeq"/>
        </authorList>
    </citation>
    <scope>IDENTIFICATION</scope>
    <source>
        <tissue evidence="6">Muscle</tissue>
    </source>
</reference>
<feature type="region of interest" description="Disordered" evidence="3">
    <location>
        <begin position="1"/>
        <end position="51"/>
    </location>
</feature>
<dbReference type="Gene3D" id="1.25.40.420">
    <property type="match status" value="1"/>
</dbReference>
<evidence type="ECO:0000256" key="3">
    <source>
        <dbReference type="SAM" id="MobiDB-lite"/>
    </source>
</evidence>
<feature type="domain" description="BTB" evidence="4">
    <location>
        <begin position="92"/>
        <end position="159"/>
    </location>
</feature>
<protein>
    <submittedName>
        <fullName evidence="6">Kelch-like protein 17 isoform X2</fullName>
    </submittedName>
</protein>
<dbReference type="SMART" id="SM00225">
    <property type="entry name" value="BTB"/>
    <property type="match status" value="1"/>
</dbReference>
<sequence>MQPRSERPAGRTQSPEHGSPGPGPEAPPPPPPQPPAPEAERARTRPARPTAPMEGAMQLLSREGHTVSHNSKRHYHDAFVAMSRMRQRGLLCDIVLHVAAKEIRAHKVVLASCSPYFHAMFTNEMSESRQTHVTLHDIDPQALDQLVQFAYTAEIVVGEGNVQTLLPAASLLQLNGVRDACCKFLLSQLDPSNCLGIRGFADTHSCSDLLKAAHRYVLQHFVDVAKTEEFMLLPLKQVLELVSSDSLNVPSEEDVYRAVLSWVKHDVDARRQHVPRLMKCVRLPLLSRDFLLGHVDAESLVRHHPDCKDLLIEALKFHLLPEQRGVLGTSRTRPRRCEGAGPVLFAVGGGSLFAIHGDCEAYDTRTDRWHVVASMSTRRARVGVAAVGNRLYAVGGYDGTSDLATVESYDPVTNTWQPEVSMGTRRSCLGVAALHGLLYAAGGYDGASCLNRWQPVRSGRLRQLVPPGHRGEVRAPGEHVGAGGLHAEPAQLGRRGGAGGRPLCGRRQRWHQLPQLCGEIQPQGRGLGECGAHEHPKEHPRPGGHGWLAVRRGGQRWQLQPQLHREVQPEDQQVGGGILHVHPAQQRGRGGARAAQLPAAVVAHAVCVLHQPLTRGAVASHMP</sequence>
<evidence type="ECO:0000256" key="1">
    <source>
        <dbReference type="ARBA" id="ARBA00022441"/>
    </source>
</evidence>
<dbReference type="UniPathway" id="UPA00143"/>
<gene>
    <name evidence="6" type="primary">KLHL17</name>
</gene>
<evidence type="ECO:0000313" key="5">
    <source>
        <dbReference type="Proteomes" id="UP000504628"/>
    </source>
</evidence>
<accession>A0A7E6DPC3</accession>
<evidence type="ECO:0000313" key="6">
    <source>
        <dbReference type="RefSeq" id="XP_035881026.1"/>
    </source>
</evidence>
<dbReference type="PROSITE" id="PS50097">
    <property type="entry name" value="BTB"/>
    <property type="match status" value="1"/>
</dbReference>
<dbReference type="SUPFAM" id="SSF54695">
    <property type="entry name" value="POZ domain"/>
    <property type="match status" value="1"/>
</dbReference>
<dbReference type="FunFam" id="2.120.10.80:FF:000243">
    <property type="entry name" value="Uncharacterized protein"/>
    <property type="match status" value="1"/>
</dbReference>
<dbReference type="SUPFAM" id="SSF117281">
    <property type="entry name" value="Kelch motif"/>
    <property type="match status" value="1"/>
</dbReference>
<dbReference type="FunFam" id="1.25.40.420:FF:000001">
    <property type="entry name" value="Kelch-like family member 12"/>
    <property type="match status" value="1"/>
</dbReference>
<dbReference type="AlphaFoldDB" id="A0A7E6DPC3"/>
<dbReference type="FunFam" id="3.30.710.10:FF:000001">
    <property type="entry name" value="Kelch-like family member 20"/>
    <property type="match status" value="1"/>
</dbReference>
<keyword evidence="5" id="KW-1185">Reference proteome</keyword>
<dbReference type="PANTHER" id="PTHR24412">
    <property type="entry name" value="KELCH PROTEIN"/>
    <property type="match status" value="1"/>
</dbReference>
<dbReference type="Pfam" id="PF00651">
    <property type="entry name" value="BTB"/>
    <property type="match status" value="1"/>
</dbReference>
<dbReference type="SMART" id="SM00875">
    <property type="entry name" value="BACK"/>
    <property type="match status" value="1"/>
</dbReference>
<dbReference type="RefSeq" id="XP_035881026.1">
    <property type="nucleotide sequence ID" value="XM_036025133.1"/>
</dbReference>
<dbReference type="Gene3D" id="3.30.710.10">
    <property type="entry name" value="Potassium Channel Kv1.1, Chain A"/>
    <property type="match status" value="1"/>
</dbReference>
<dbReference type="PANTHER" id="PTHR24412:SF475">
    <property type="entry name" value="KELCH-LIKE PROTEIN 17"/>
    <property type="match status" value="1"/>
</dbReference>
<dbReference type="CDD" id="cd18246">
    <property type="entry name" value="BTB_POZ_KLHL17_actinfilin"/>
    <property type="match status" value="1"/>
</dbReference>